<dbReference type="Proteomes" id="UP000244898">
    <property type="component" value="Unassembled WGS sequence"/>
</dbReference>
<sequence length="184" mass="20438">MLNDLSNRLSERLKELRHGRGWSLDELATASGLSRATLSRMEKGDVSPTAESLGRLCRAYGLPMSRLMMMVEDTFTPRIPVERQTEWTDPETGYVRRSVSPPAPGLSGEVIECHLPPGTRVAYDGPPKPGQEHHVLLLDGAMSLTVDDTRHDLSAGDCLRYHLSGPTVFETSEHRGVRYMLVLI</sequence>
<dbReference type="SMART" id="SM00530">
    <property type="entry name" value="HTH_XRE"/>
    <property type="match status" value="1"/>
</dbReference>
<evidence type="ECO:0000259" key="2">
    <source>
        <dbReference type="PROSITE" id="PS50943"/>
    </source>
</evidence>
<dbReference type="InterPro" id="IPR014710">
    <property type="entry name" value="RmlC-like_jellyroll"/>
</dbReference>
<dbReference type="OrthoDB" id="189170at2"/>
<dbReference type="GO" id="GO:0003677">
    <property type="term" value="F:DNA binding"/>
    <property type="evidence" value="ECO:0007669"/>
    <property type="project" value="UniProtKB-KW"/>
</dbReference>
<gene>
    <name evidence="3" type="primary">sutR_1</name>
    <name evidence="3" type="ORF">TRM7615_00042</name>
</gene>
<protein>
    <submittedName>
        <fullName evidence="3">HTH-type transcriptional regulator SutR</fullName>
    </submittedName>
</protein>
<proteinExistence type="predicted"/>
<keyword evidence="4" id="KW-1185">Reference proteome</keyword>
<dbReference type="Pfam" id="PF13560">
    <property type="entry name" value="HTH_31"/>
    <property type="match status" value="1"/>
</dbReference>
<evidence type="ECO:0000256" key="1">
    <source>
        <dbReference type="ARBA" id="ARBA00023125"/>
    </source>
</evidence>
<dbReference type="InterPro" id="IPR010982">
    <property type="entry name" value="Lambda_DNA-bd_dom_sf"/>
</dbReference>
<evidence type="ECO:0000313" key="4">
    <source>
        <dbReference type="Proteomes" id="UP000244898"/>
    </source>
</evidence>
<dbReference type="CDD" id="cd02209">
    <property type="entry name" value="cupin_XRE_C"/>
    <property type="match status" value="1"/>
</dbReference>
<accession>A0A2R8C2B8</accession>
<dbReference type="InterPro" id="IPR001387">
    <property type="entry name" value="Cro/C1-type_HTH"/>
</dbReference>
<dbReference type="SUPFAM" id="SSF51182">
    <property type="entry name" value="RmlC-like cupins"/>
    <property type="match status" value="1"/>
</dbReference>
<dbReference type="EMBL" id="ONZG01000001">
    <property type="protein sequence ID" value="SPJ26574.1"/>
    <property type="molecule type" value="Genomic_DNA"/>
</dbReference>
<dbReference type="GO" id="GO:0003700">
    <property type="term" value="F:DNA-binding transcription factor activity"/>
    <property type="evidence" value="ECO:0007669"/>
    <property type="project" value="TreeGrafter"/>
</dbReference>
<dbReference type="PANTHER" id="PTHR46797:SF10">
    <property type="entry name" value="BLR1115 PROTEIN"/>
    <property type="match status" value="1"/>
</dbReference>
<evidence type="ECO:0000313" key="3">
    <source>
        <dbReference type="EMBL" id="SPJ26574.1"/>
    </source>
</evidence>
<organism evidence="3 4">
    <name type="scientific">Falsiruegeria mediterranea M17</name>
    <dbReference type="NCBI Taxonomy" id="1200281"/>
    <lineage>
        <taxon>Bacteria</taxon>
        <taxon>Pseudomonadati</taxon>
        <taxon>Pseudomonadota</taxon>
        <taxon>Alphaproteobacteria</taxon>
        <taxon>Rhodobacterales</taxon>
        <taxon>Roseobacteraceae</taxon>
        <taxon>Falsiruegeria</taxon>
    </lineage>
</organism>
<dbReference type="PANTHER" id="PTHR46797">
    <property type="entry name" value="HTH-TYPE TRANSCRIPTIONAL REGULATOR"/>
    <property type="match status" value="1"/>
</dbReference>
<keyword evidence="1" id="KW-0238">DNA-binding</keyword>
<dbReference type="InterPro" id="IPR050807">
    <property type="entry name" value="TransReg_Diox_bact_type"/>
</dbReference>
<dbReference type="Gene3D" id="1.10.260.40">
    <property type="entry name" value="lambda repressor-like DNA-binding domains"/>
    <property type="match status" value="1"/>
</dbReference>
<name>A0A2R8C2B8_9RHOB</name>
<dbReference type="SUPFAM" id="SSF47413">
    <property type="entry name" value="lambda repressor-like DNA-binding domains"/>
    <property type="match status" value="1"/>
</dbReference>
<dbReference type="CDD" id="cd00093">
    <property type="entry name" value="HTH_XRE"/>
    <property type="match status" value="1"/>
</dbReference>
<reference evidence="4" key="1">
    <citation type="submission" date="2018-03" db="EMBL/GenBank/DDBJ databases">
        <authorList>
            <person name="Rodrigo-Torres L."/>
            <person name="Arahal R. D."/>
            <person name="Lucena T."/>
        </authorList>
    </citation>
    <scope>NUCLEOTIDE SEQUENCE [LARGE SCALE GENOMIC DNA]</scope>
    <source>
        <strain evidence="4">CECT 7615</strain>
    </source>
</reference>
<dbReference type="GO" id="GO:0005829">
    <property type="term" value="C:cytosol"/>
    <property type="evidence" value="ECO:0007669"/>
    <property type="project" value="TreeGrafter"/>
</dbReference>
<dbReference type="AlphaFoldDB" id="A0A2R8C2B8"/>
<dbReference type="Gene3D" id="2.60.120.10">
    <property type="entry name" value="Jelly Rolls"/>
    <property type="match status" value="1"/>
</dbReference>
<feature type="domain" description="HTH cro/C1-type" evidence="2">
    <location>
        <begin position="13"/>
        <end position="67"/>
    </location>
</feature>
<dbReference type="PROSITE" id="PS50943">
    <property type="entry name" value="HTH_CROC1"/>
    <property type="match status" value="1"/>
</dbReference>
<dbReference type="RefSeq" id="WP_108784907.1">
    <property type="nucleotide sequence ID" value="NZ_ONZG01000001.1"/>
</dbReference>
<dbReference type="InterPro" id="IPR011051">
    <property type="entry name" value="RmlC_Cupin_sf"/>
</dbReference>